<comment type="caution">
    <text evidence="2">The sequence shown here is derived from an EMBL/GenBank/DDBJ whole genome shotgun (WGS) entry which is preliminary data.</text>
</comment>
<evidence type="ECO:0000313" key="3">
    <source>
        <dbReference type="Proteomes" id="UP000295192"/>
    </source>
</evidence>
<proteinExistence type="predicted"/>
<dbReference type="Proteomes" id="UP000295192">
    <property type="component" value="Unassembled WGS sequence"/>
</dbReference>
<dbReference type="AlphaFoldDB" id="A0A484BM26"/>
<protein>
    <submittedName>
        <fullName evidence="2">Uncharacterized protein</fullName>
    </submittedName>
</protein>
<reference evidence="2 3" key="1">
    <citation type="journal article" date="2019" name="J. Hered.">
        <title>An Improved Genome Assembly for Drosophila navojoa, the Basal Species in the mojavensis Cluster.</title>
        <authorList>
            <person name="Vanderlinde T."/>
            <person name="Dupim E.G."/>
            <person name="Nazario-Yepiz N.O."/>
            <person name="Carvalho A.B."/>
        </authorList>
    </citation>
    <scope>NUCLEOTIDE SEQUENCE [LARGE SCALE GENOMIC DNA]</scope>
    <source>
        <strain evidence="2">Navoj_Jal97</strain>
        <tissue evidence="2">Whole organism</tissue>
    </source>
</reference>
<accession>A0A484BM26</accession>
<keyword evidence="3" id="KW-1185">Reference proteome</keyword>
<sequence length="101" mass="11138">MSGPIPGPNVNLKRPSAPTPTATAHASINYVFCRFVTFKGEAIKLPGEYYGESKRMGEPGIMYTQSHIIRINGHNMDMDMDMDMDMAVDMLLSVSIAHFAT</sequence>
<dbReference type="EMBL" id="LSRL02000029">
    <property type="protein sequence ID" value="TDG48791.1"/>
    <property type="molecule type" value="Genomic_DNA"/>
</dbReference>
<organism evidence="2 3">
    <name type="scientific">Drosophila navojoa</name>
    <name type="common">Fruit fly</name>
    <dbReference type="NCBI Taxonomy" id="7232"/>
    <lineage>
        <taxon>Eukaryota</taxon>
        <taxon>Metazoa</taxon>
        <taxon>Ecdysozoa</taxon>
        <taxon>Arthropoda</taxon>
        <taxon>Hexapoda</taxon>
        <taxon>Insecta</taxon>
        <taxon>Pterygota</taxon>
        <taxon>Neoptera</taxon>
        <taxon>Endopterygota</taxon>
        <taxon>Diptera</taxon>
        <taxon>Brachycera</taxon>
        <taxon>Muscomorpha</taxon>
        <taxon>Ephydroidea</taxon>
        <taxon>Drosophilidae</taxon>
        <taxon>Drosophila</taxon>
    </lineage>
</organism>
<evidence type="ECO:0000313" key="2">
    <source>
        <dbReference type="EMBL" id="TDG48791.1"/>
    </source>
</evidence>
<name>A0A484BM26_DRONA</name>
<evidence type="ECO:0000256" key="1">
    <source>
        <dbReference type="SAM" id="MobiDB-lite"/>
    </source>
</evidence>
<gene>
    <name evidence="2" type="ORF">AWZ03_004694</name>
</gene>
<feature type="region of interest" description="Disordered" evidence="1">
    <location>
        <begin position="1"/>
        <end position="22"/>
    </location>
</feature>